<evidence type="ECO:0008006" key="4">
    <source>
        <dbReference type="Google" id="ProtNLM"/>
    </source>
</evidence>
<accession>A0A7I9V0Y5</accession>
<sequence length="136" mass="16027">MSNKERPRPSFWEFIPYAYGRRTYGKRPLPEKYRNWVREDNAGPGATRRVVLRYMFPVVLILSPFLLTHNSVGWGTAVSVTLPILLGALYFTFVFDKYYRRATLRRHGFDEALADEAVRKKYAAEHLDYERRHGRA</sequence>
<dbReference type="Proteomes" id="UP000444980">
    <property type="component" value="Unassembled WGS sequence"/>
</dbReference>
<dbReference type="RefSeq" id="WP_161928432.1">
    <property type="nucleotide sequence ID" value="NZ_BJOU01000017.1"/>
</dbReference>
<evidence type="ECO:0000313" key="3">
    <source>
        <dbReference type="Proteomes" id="UP000444980"/>
    </source>
</evidence>
<keyword evidence="1" id="KW-0812">Transmembrane</keyword>
<organism evidence="2 3">
    <name type="scientific">Gordonia crocea</name>
    <dbReference type="NCBI Taxonomy" id="589162"/>
    <lineage>
        <taxon>Bacteria</taxon>
        <taxon>Bacillati</taxon>
        <taxon>Actinomycetota</taxon>
        <taxon>Actinomycetes</taxon>
        <taxon>Mycobacteriales</taxon>
        <taxon>Gordoniaceae</taxon>
        <taxon>Gordonia</taxon>
    </lineage>
</organism>
<dbReference type="EMBL" id="BJOU01000017">
    <property type="protein sequence ID" value="GED99114.1"/>
    <property type="molecule type" value="Genomic_DNA"/>
</dbReference>
<evidence type="ECO:0000313" key="2">
    <source>
        <dbReference type="EMBL" id="GED99114.1"/>
    </source>
</evidence>
<keyword evidence="3" id="KW-1185">Reference proteome</keyword>
<name>A0A7I9V0Y5_9ACTN</name>
<dbReference type="AlphaFoldDB" id="A0A7I9V0Y5"/>
<comment type="caution">
    <text evidence="2">The sequence shown here is derived from an EMBL/GenBank/DDBJ whole genome shotgun (WGS) entry which is preliminary data.</text>
</comment>
<dbReference type="InterPro" id="IPR035197">
    <property type="entry name" value="DUF5313"/>
</dbReference>
<reference evidence="3" key="1">
    <citation type="submission" date="2019-06" db="EMBL/GenBank/DDBJ databases">
        <title>Gordonia isolated from sludge of a wastewater treatment plant.</title>
        <authorList>
            <person name="Tamura T."/>
            <person name="Aoyama K."/>
            <person name="Kang Y."/>
            <person name="Saito S."/>
            <person name="Akiyama N."/>
            <person name="Yazawa K."/>
            <person name="Gonoi T."/>
            <person name="Mikami Y."/>
        </authorList>
    </citation>
    <scope>NUCLEOTIDE SEQUENCE [LARGE SCALE GENOMIC DNA]</scope>
    <source>
        <strain evidence="3">NBRC 107697</strain>
    </source>
</reference>
<gene>
    <name evidence="2" type="ORF">nbrc107697_31530</name>
</gene>
<protein>
    <recommendedName>
        <fullName evidence="4">DUF5313 domain-containing protein</fullName>
    </recommendedName>
</protein>
<proteinExistence type="predicted"/>
<dbReference type="Pfam" id="PF17240">
    <property type="entry name" value="DUF5313"/>
    <property type="match status" value="1"/>
</dbReference>
<keyword evidence="1" id="KW-1133">Transmembrane helix</keyword>
<feature type="transmembrane region" description="Helical" evidence="1">
    <location>
        <begin position="50"/>
        <end position="67"/>
    </location>
</feature>
<keyword evidence="1" id="KW-0472">Membrane</keyword>
<evidence type="ECO:0000256" key="1">
    <source>
        <dbReference type="SAM" id="Phobius"/>
    </source>
</evidence>
<dbReference type="OrthoDB" id="5195204at2"/>
<feature type="transmembrane region" description="Helical" evidence="1">
    <location>
        <begin position="73"/>
        <end position="95"/>
    </location>
</feature>